<keyword evidence="2" id="KW-0813">Transport</keyword>
<dbReference type="GO" id="GO:0005737">
    <property type="term" value="C:cytoplasm"/>
    <property type="evidence" value="ECO:0007669"/>
    <property type="project" value="TreeGrafter"/>
</dbReference>
<dbReference type="InterPro" id="IPR017937">
    <property type="entry name" value="Thioredoxin_CS"/>
</dbReference>
<sequence>MLKEVNREELQSALGKGVQLVVFFAEWCGPCKMYKQSLEALSEAQGIDILRVNIDKERDLSIEHRVSSIPLTEIYVDGEMVETVSGYLPFEQIQAVVLKHF</sequence>
<dbReference type="PANTHER" id="PTHR45663">
    <property type="entry name" value="GEO12009P1"/>
    <property type="match status" value="1"/>
</dbReference>
<dbReference type="AlphaFoldDB" id="A0A449AWJ2"/>
<dbReference type="InterPro" id="IPR005746">
    <property type="entry name" value="Thioredoxin"/>
</dbReference>
<evidence type="ECO:0000256" key="3">
    <source>
        <dbReference type="ARBA" id="ARBA00022982"/>
    </source>
</evidence>
<dbReference type="InterPro" id="IPR036249">
    <property type="entry name" value="Thioredoxin-like_sf"/>
</dbReference>
<evidence type="ECO:0000256" key="7">
    <source>
        <dbReference type="PIRSR" id="PIRSR000077-4"/>
    </source>
</evidence>
<dbReference type="PIRSF" id="PIRSF000077">
    <property type="entry name" value="Thioredoxin"/>
    <property type="match status" value="1"/>
</dbReference>
<gene>
    <name evidence="9" type="primary">MCYN0819</name>
    <name evidence="9" type="ORF">NCTC10194_00707</name>
</gene>
<dbReference type="CDD" id="cd02947">
    <property type="entry name" value="TRX_family"/>
    <property type="match status" value="1"/>
</dbReference>
<keyword evidence="4 7" id="KW-1015">Disulfide bond</keyword>
<keyword evidence="5 7" id="KW-0676">Redox-active center</keyword>
<keyword evidence="10" id="KW-1185">Reference proteome</keyword>
<protein>
    <recommendedName>
        <fullName evidence="6">Thioredoxin</fullName>
    </recommendedName>
</protein>
<organism evidence="9 10">
    <name type="scientific">Mycoplasmopsis glycophila</name>
    <dbReference type="NCBI Taxonomy" id="171285"/>
    <lineage>
        <taxon>Bacteria</taxon>
        <taxon>Bacillati</taxon>
        <taxon>Mycoplasmatota</taxon>
        <taxon>Mycoplasmoidales</taxon>
        <taxon>Metamycoplasmataceae</taxon>
        <taxon>Mycoplasmopsis</taxon>
    </lineage>
</organism>
<dbReference type="InterPro" id="IPR013766">
    <property type="entry name" value="Thioredoxin_domain"/>
</dbReference>
<evidence type="ECO:0000256" key="6">
    <source>
        <dbReference type="PIRNR" id="PIRNR000077"/>
    </source>
</evidence>
<evidence type="ECO:0000256" key="2">
    <source>
        <dbReference type="ARBA" id="ARBA00022448"/>
    </source>
</evidence>
<evidence type="ECO:0000259" key="8">
    <source>
        <dbReference type="PROSITE" id="PS51352"/>
    </source>
</evidence>
<accession>A0A449AWJ2</accession>
<dbReference type="Proteomes" id="UP000290815">
    <property type="component" value="Chromosome"/>
</dbReference>
<dbReference type="PROSITE" id="PS51352">
    <property type="entry name" value="THIOREDOXIN_2"/>
    <property type="match status" value="1"/>
</dbReference>
<evidence type="ECO:0000313" key="9">
    <source>
        <dbReference type="EMBL" id="VEU71171.1"/>
    </source>
</evidence>
<evidence type="ECO:0000256" key="1">
    <source>
        <dbReference type="ARBA" id="ARBA00008987"/>
    </source>
</evidence>
<dbReference type="PANTHER" id="PTHR45663:SF11">
    <property type="entry name" value="GEO12009P1"/>
    <property type="match status" value="1"/>
</dbReference>
<evidence type="ECO:0000256" key="5">
    <source>
        <dbReference type="ARBA" id="ARBA00023284"/>
    </source>
</evidence>
<keyword evidence="3" id="KW-0249">Electron transport</keyword>
<dbReference type="PROSITE" id="PS00194">
    <property type="entry name" value="THIOREDOXIN_1"/>
    <property type="match status" value="1"/>
</dbReference>
<comment type="similarity">
    <text evidence="1 6">Belongs to the thioredoxin family.</text>
</comment>
<name>A0A449AWJ2_9BACT</name>
<proteinExistence type="inferred from homology"/>
<dbReference type="Pfam" id="PF00085">
    <property type="entry name" value="Thioredoxin"/>
    <property type="match status" value="1"/>
</dbReference>
<evidence type="ECO:0000313" key="10">
    <source>
        <dbReference type="Proteomes" id="UP000290815"/>
    </source>
</evidence>
<dbReference type="GO" id="GO:0015035">
    <property type="term" value="F:protein-disulfide reductase activity"/>
    <property type="evidence" value="ECO:0007669"/>
    <property type="project" value="InterPro"/>
</dbReference>
<feature type="domain" description="Thioredoxin" evidence="8">
    <location>
        <begin position="1"/>
        <end position="101"/>
    </location>
</feature>
<dbReference type="Gene3D" id="3.40.30.10">
    <property type="entry name" value="Glutaredoxin"/>
    <property type="match status" value="1"/>
</dbReference>
<evidence type="ECO:0000256" key="4">
    <source>
        <dbReference type="ARBA" id="ARBA00023157"/>
    </source>
</evidence>
<dbReference type="KEGG" id="mgly:NCTC10194_00707"/>
<dbReference type="RefSeq" id="WP_027333915.1">
    <property type="nucleotide sequence ID" value="NZ_LR215024.1"/>
</dbReference>
<dbReference type="SUPFAM" id="SSF52833">
    <property type="entry name" value="Thioredoxin-like"/>
    <property type="match status" value="1"/>
</dbReference>
<feature type="disulfide bond" description="Redox-active" evidence="7">
    <location>
        <begin position="28"/>
        <end position="31"/>
    </location>
</feature>
<dbReference type="EMBL" id="LR215024">
    <property type="protein sequence ID" value="VEU71171.1"/>
    <property type="molecule type" value="Genomic_DNA"/>
</dbReference>
<reference evidence="9 10" key="1">
    <citation type="submission" date="2019-01" db="EMBL/GenBank/DDBJ databases">
        <authorList>
            <consortium name="Pathogen Informatics"/>
        </authorList>
    </citation>
    <scope>NUCLEOTIDE SEQUENCE [LARGE SCALE GENOMIC DNA]</scope>
    <source>
        <strain evidence="9 10">NCTC10194</strain>
    </source>
</reference>